<feature type="compositionally biased region" description="Low complexity" evidence="1">
    <location>
        <begin position="265"/>
        <end position="281"/>
    </location>
</feature>
<feature type="compositionally biased region" description="Polar residues" evidence="1">
    <location>
        <begin position="208"/>
        <end position="227"/>
    </location>
</feature>
<dbReference type="AlphaFoldDB" id="A0A0G2DZ98"/>
<feature type="compositionally biased region" description="Basic and acidic residues" evidence="1">
    <location>
        <begin position="405"/>
        <end position="421"/>
    </location>
</feature>
<name>A0A0G2DZ98_PHACM</name>
<keyword evidence="3" id="KW-1185">Reference proteome</keyword>
<accession>A0A0G2DZ98</accession>
<dbReference type="EMBL" id="LCWF01000166">
    <property type="protein sequence ID" value="KKY16187.1"/>
    <property type="molecule type" value="Genomic_DNA"/>
</dbReference>
<gene>
    <name evidence="2" type="ORF">UCRPC4_g05992</name>
</gene>
<evidence type="ECO:0000313" key="3">
    <source>
        <dbReference type="Proteomes" id="UP000053317"/>
    </source>
</evidence>
<proteinExistence type="predicted"/>
<feature type="compositionally biased region" description="Low complexity" evidence="1">
    <location>
        <begin position="109"/>
        <end position="121"/>
    </location>
</feature>
<feature type="region of interest" description="Disordered" evidence="1">
    <location>
        <begin position="1"/>
        <end position="421"/>
    </location>
</feature>
<organism evidence="2 3">
    <name type="scientific">Phaeomoniella chlamydospora</name>
    <name type="common">Phaeoacremonium chlamydosporum</name>
    <dbReference type="NCBI Taxonomy" id="158046"/>
    <lineage>
        <taxon>Eukaryota</taxon>
        <taxon>Fungi</taxon>
        <taxon>Dikarya</taxon>
        <taxon>Ascomycota</taxon>
        <taxon>Pezizomycotina</taxon>
        <taxon>Eurotiomycetes</taxon>
        <taxon>Chaetothyriomycetidae</taxon>
        <taxon>Phaeomoniellales</taxon>
        <taxon>Phaeomoniellaceae</taxon>
        <taxon>Phaeomoniella</taxon>
    </lineage>
</organism>
<protein>
    <submittedName>
        <fullName evidence="2">Uncharacterized protein</fullName>
    </submittedName>
</protein>
<dbReference type="Proteomes" id="UP000053317">
    <property type="component" value="Unassembled WGS sequence"/>
</dbReference>
<feature type="compositionally biased region" description="Low complexity" evidence="1">
    <location>
        <begin position="301"/>
        <end position="319"/>
    </location>
</feature>
<comment type="caution">
    <text evidence="2">The sequence shown here is derived from an EMBL/GenBank/DDBJ whole genome shotgun (WGS) entry which is preliminary data.</text>
</comment>
<reference evidence="2 3" key="2">
    <citation type="submission" date="2015-05" db="EMBL/GenBank/DDBJ databases">
        <authorList>
            <person name="Morales-Cruz A."/>
            <person name="Amrine K.C."/>
            <person name="Cantu D."/>
        </authorList>
    </citation>
    <scope>NUCLEOTIDE SEQUENCE [LARGE SCALE GENOMIC DNA]</scope>
    <source>
        <strain evidence="2">UCRPC4</strain>
    </source>
</reference>
<evidence type="ECO:0000256" key="1">
    <source>
        <dbReference type="SAM" id="MobiDB-lite"/>
    </source>
</evidence>
<reference evidence="2 3" key="1">
    <citation type="submission" date="2015-05" db="EMBL/GenBank/DDBJ databases">
        <title>Distinctive expansion of gene families associated with plant cell wall degradation and secondary metabolism in the genomes of grapevine trunk pathogens.</title>
        <authorList>
            <person name="Lawrence D.P."/>
            <person name="Travadon R."/>
            <person name="Rolshausen P.E."/>
            <person name="Baumgartner K."/>
        </authorList>
    </citation>
    <scope>NUCLEOTIDE SEQUENCE [LARGE SCALE GENOMIC DNA]</scope>
    <source>
        <strain evidence="2">UCRPC4</strain>
    </source>
</reference>
<feature type="compositionally biased region" description="Pro residues" evidence="1">
    <location>
        <begin position="283"/>
        <end position="300"/>
    </location>
</feature>
<feature type="compositionally biased region" description="Polar residues" evidence="1">
    <location>
        <begin position="241"/>
        <end position="250"/>
    </location>
</feature>
<evidence type="ECO:0000313" key="2">
    <source>
        <dbReference type="EMBL" id="KKY16187.1"/>
    </source>
</evidence>
<feature type="compositionally biased region" description="Low complexity" evidence="1">
    <location>
        <begin position="81"/>
        <end position="92"/>
    </location>
</feature>
<feature type="compositionally biased region" description="Pro residues" evidence="1">
    <location>
        <begin position="36"/>
        <end position="45"/>
    </location>
</feature>
<sequence>MSDIGGADRFAYPGPPPPVSQHPAYRGIETGSTNPFVPPLPPPRRTAPNSKPGLTSDSIPAQEAYTSASPSRSGRREPLVAGLAGLAGAAAARKIARKPVSGDSPRLQPSDLPEPLSPLEDSPNRYAGYGYGSPISPQGYDHNYDPNRPSFGHMRSASNQPLIGSDDIADSQPSSYTPDRPPTPFGLMGFGATGAAAAAATSPHARDSNTSTSESSHRASNQSNDSYPATFHPTPARSPAHHQSPTNLQPRSARHARFSDPIELPSPTTSSSPHRSSGTSSNNPPPAQLASPLRPPPPPVNNNSSSSSSADSSYRLSSSIPGAWSSTPPRSPRRQSPAYPPISTAAMNMSGGGARGIRDRRNSSQTPPAAAGSHGGSQTGKRLRLSDLRRDEDGPDGYAPGYGDYADHGHAHGYPHDGHDYDGNGHGGSGYGYGHTGYGIGTAM</sequence>
<feature type="compositionally biased region" description="Polar residues" evidence="1">
    <location>
        <begin position="52"/>
        <end position="72"/>
    </location>
</feature>